<evidence type="ECO:0000313" key="6">
    <source>
        <dbReference type="Proteomes" id="UP001515683"/>
    </source>
</evidence>
<gene>
    <name evidence="5" type="ORF">F3J40_00880</name>
</gene>
<evidence type="ECO:0000259" key="4">
    <source>
        <dbReference type="Pfam" id="PF00155"/>
    </source>
</evidence>
<evidence type="ECO:0000256" key="3">
    <source>
        <dbReference type="ARBA" id="ARBA00022679"/>
    </source>
</evidence>
<evidence type="ECO:0000313" key="5">
    <source>
        <dbReference type="EMBL" id="NIF20172.1"/>
    </source>
</evidence>
<dbReference type="EMBL" id="VWXF01000001">
    <property type="protein sequence ID" value="NIF20172.1"/>
    <property type="molecule type" value="Genomic_DNA"/>
</dbReference>
<dbReference type="Pfam" id="PF00155">
    <property type="entry name" value="Aminotran_1_2"/>
    <property type="match status" value="1"/>
</dbReference>
<protein>
    <submittedName>
        <fullName evidence="5">Aminotransferase class I/II-fold pyridoxal phosphate-dependent enzyme</fullName>
    </submittedName>
</protein>
<accession>A0ABX0R508</accession>
<name>A0ABX0R508_9GAMM</name>
<organism evidence="5 6">
    <name type="scientific">Candidatus Pantoea multigeneris</name>
    <dbReference type="NCBI Taxonomy" id="2608357"/>
    <lineage>
        <taxon>Bacteria</taxon>
        <taxon>Pseudomonadati</taxon>
        <taxon>Pseudomonadota</taxon>
        <taxon>Gammaproteobacteria</taxon>
        <taxon>Enterobacterales</taxon>
        <taxon>Erwiniaceae</taxon>
        <taxon>Pantoea</taxon>
    </lineage>
</organism>
<keyword evidence="6" id="KW-1185">Reference proteome</keyword>
<dbReference type="InterPro" id="IPR015421">
    <property type="entry name" value="PyrdxlP-dep_Trfase_major"/>
</dbReference>
<dbReference type="InterPro" id="IPR004839">
    <property type="entry name" value="Aminotransferase_I/II_large"/>
</dbReference>
<reference evidence="5 6" key="1">
    <citation type="journal article" date="2019" name="bioRxiv">
        <title>Bacteria contribute to plant secondary compound degradation in a generalist herbivore system.</title>
        <authorList>
            <person name="Francoeur C.B."/>
            <person name="Khadempour L."/>
            <person name="Moreira-Soto R.D."/>
            <person name="Gotting K."/>
            <person name="Book A.J."/>
            <person name="Pinto-Tomas A.A."/>
            <person name="Keefover-Ring K."/>
            <person name="Currie C.R."/>
        </authorList>
    </citation>
    <scope>NUCLEOTIDE SEQUENCE [LARGE SCALE GENOMIC DNA]</scope>
    <source>
        <strain evidence="5">Acro-835</strain>
    </source>
</reference>
<dbReference type="InterPro" id="IPR015422">
    <property type="entry name" value="PyrdxlP-dep_Trfase_small"/>
</dbReference>
<dbReference type="SUPFAM" id="SSF53383">
    <property type="entry name" value="PLP-dependent transferases"/>
    <property type="match status" value="1"/>
</dbReference>
<comment type="caution">
    <text evidence="5">The sequence shown here is derived from an EMBL/GenBank/DDBJ whole genome shotgun (WGS) entry which is preliminary data.</text>
</comment>
<dbReference type="InterPro" id="IPR015424">
    <property type="entry name" value="PyrdxlP-dep_Trfase"/>
</dbReference>
<sequence length="392" mass="42541">MPQFAAAELVNELPSNLFGVLEKMAAAIDTRNKPLIDLSSGSPRQPAPAAIIAELQEAVGRPENHEYPSFWGKPQVRQAIADFYQRQYGVTLDPDTEIAVFHGSHIGITGVPRALVNPGQYIIATDPCFPTFRNVAKQAQAQFWGIPVNAENDFVPDFDSVPEEVARNAGLLVLNYPHNPTGALATPELFADALAWAQRYQLPVLNDFAYAAIGASEGGAPISLLAQPGGKEWGVETYTLSKTFNMAGWRFGFAVGNASIIQALKKLHTHSYSTVFGAVQDAATAALNLADSDIDPHLAVYPRRRTLVEQRLAQLGWPVRRGQGSFFLWLEVPPGFTSQQLTEHLLQQAHVLVVPGTGFGPGGEGYIRISLTASDAELGEAFDRIAALKLFR</sequence>
<proteinExistence type="predicted"/>
<evidence type="ECO:0000256" key="1">
    <source>
        <dbReference type="ARBA" id="ARBA00001933"/>
    </source>
</evidence>
<dbReference type="Gene3D" id="3.90.1150.10">
    <property type="entry name" value="Aspartate Aminotransferase, domain 1"/>
    <property type="match status" value="1"/>
</dbReference>
<dbReference type="PANTHER" id="PTHR42832:SF3">
    <property type="entry name" value="L-GLUTAMINE--4-(METHYLSULFANYL)-2-OXOBUTANOATE AMINOTRANSFERASE"/>
    <property type="match status" value="1"/>
</dbReference>
<keyword evidence="2 5" id="KW-0032">Aminotransferase</keyword>
<dbReference type="Proteomes" id="UP001515683">
    <property type="component" value="Unassembled WGS sequence"/>
</dbReference>
<dbReference type="GO" id="GO:0008483">
    <property type="term" value="F:transaminase activity"/>
    <property type="evidence" value="ECO:0007669"/>
    <property type="project" value="UniProtKB-KW"/>
</dbReference>
<dbReference type="RefSeq" id="WP_167012039.1">
    <property type="nucleotide sequence ID" value="NZ_VWXF01000001.1"/>
</dbReference>
<keyword evidence="3" id="KW-0808">Transferase</keyword>
<dbReference type="InterPro" id="IPR050881">
    <property type="entry name" value="LL-DAP_aminotransferase"/>
</dbReference>
<dbReference type="PANTHER" id="PTHR42832">
    <property type="entry name" value="AMINO ACID AMINOTRANSFERASE"/>
    <property type="match status" value="1"/>
</dbReference>
<evidence type="ECO:0000256" key="2">
    <source>
        <dbReference type="ARBA" id="ARBA00022576"/>
    </source>
</evidence>
<dbReference type="Gene3D" id="3.40.640.10">
    <property type="entry name" value="Type I PLP-dependent aspartate aminotransferase-like (Major domain)"/>
    <property type="match status" value="1"/>
</dbReference>
<dbReference type="CDD" id="cd00609">
    <property type="entry name" value="AAT_like"/>
    <property type="match status" value="1"/>
</dbReference>
<comment type="cofactor">
    <cofactor evidence="1">
        <name>pyridoxal 5'-phosphate</name>
        <dbReference type="ChEBI" id="CHEBI:597326"/>
    </cofactor>
</comment>
<feature type="domain" description="Aminotransferase class I/classII large" evidence="4">
    <location>
        <begin position="34"/>
        <end position="385"/>
    </location>
</feature>